<evidence type="ECO:0000313" key="2">
    <source>
        <dbReference type="EMBL" id="CAH0731478.1"/>
    </source>
</evidence>
<dbReference type="Proteomes" id="UP000838878">
    <property type="component" value="Chromosome 9"/>
</dbReference>
<feature type="region of interest" description="Disordered" evidence="1">
    <location>
        <begin position="438"/>
        <end position="465"/>
    </location>
</feature>
<keyword evidence="3" id="KW-1185">Reference proteome</keyword>
<dbReference type="EMBL" id="OV170229">
    <property type="protein sequence ID" value="CAH0731478.1"/>
    <property type="molecule type" value="Genomic_DNA"/>
</dbReference>
<dbReference type="AlphaFoldDB" id="A0A8J9V4F0"/>
<reference evidence="2" key="1">
    <citation type="submission" date="2021-12" db="EMBL/GenBank/DDBJ databases">
        <authorList>
            <person name="Martin H S."/>
        </authorList>
    </citation>
    <scope>NUCLEOTIDE SEQUENCE</scope>
</reference>
<sequence length="511" mass="57013">MNSKDLIFNALDISTSSLFFNDKETQTSIVHLINTVPSIRSTSRPAPENIDTSGKNDNVQKFEFCEIIQDPDDSDSITIIKETFTEEVLTTSDRSFFKTPSQNKFKYCKEVIQPYNKTYPNHCPSFPKDKCCKPKVDPPSEYPSTEEPIEPTMPTTEEINTINIKDISNETMAGNKSKATFINPEISPCDECRKKKEQSNSSCCSISSIKNADLPCEPPKPIEQECKKIDDCKLKSCISNCISESLNLAKKGSAACIEKFEKVIGIKQPKECNEKPTYYVMKKPKSNEPSSTELCPKSSLDSLLEAQSKAVATIKSAFKDFVGTVYNKTKDCVNLIKTESCKHLPRCDDSPPVKDCKSQSKTKVCNNISSATNTHTLLERISGQTSKTEENPENNSIKALIEPAKEVLENVASTVASTISILKNSSFEQIADNIINSKFNKSSPHDEPKITKTPPKPASQDHEPSTNSMFALIKTKLLSMFINQNTCDDNEDSEKDNEHCAEKLFEKYCDQ</sequence>
<proteinExistence type="predicted"/>
<name>A0A8J9V4F0_9NEOP</name>
<gene>
    <name evidence="2" type="ORF">BINO364_LOCUS16343</name>
</gene>
<dbReference type="OrthoDB" id="7338248at2759"/>
<evidence type="ECO:0000313" key="3">
    <source>
        <dbReference type="Proteomes" id="UP000838878"/>
    </source>
</evidence>
<accession>A0A8J9V4F0</accession>
<organism evidence="2 3">
    <name type="scientific">Brenthis ino</name>
    <name type="common">lesser marbled fritillary</name>
    <dbReference type="NCBI Taxonomy" id="405034"/>
    <lineage>
        <taxon>Eukaryota</taxon>
        <taxon>Metazoa</taxon>
        <taxon>Ecdysozoa</taxon>
        <taxon>Arthropoda</taxon>
        <taxon>Hexapoda</taxon>
        <taxon>Insecta</taxon>
        <taxon>Pterygota</taxon>
        <taxon>Neoptera</taxon>
        <taxon>Endopterygota</taxon>
        <taxon>Lepidoptera</taxon>
        <taxon>Glossata</taxon>
        <taxon>Ditrysia</taxon>
        <taxon>Papilionoidea</taxon>
        <taxon>Nymphalidae</taxon>
        <taxon>Heliconiinae</taxon>
        <taxon>Argynnini</taxon>
        <taxon>Brenthis</taxon>
    </lineage>
</organism>
<feature type="non-terminal residue" evidence="2">
    <location>
        <position position="511"/>
    </location>
</feature>
<protein>
    <submittedName>
        <fullName evidence="2">Uncharacterized protein</fullName>
    </submittedName>
</protein>
<evidence type="ECO:0000256" key="1">
    <source>
        <dbReference type="SAM" id="MobiDB-lite"/>
    </source>
</evidence>